<keyword evidence="1" id="KW-0812">Transmembrane</keyword>
<gene>
    <name evidence="2" type="ordered locus">Acid345_0434</name>
</gene>
<protein>
    <submittedName>
        <fullName evidence="2">Uncharacterized protein</fullName>
    </submittedName>
</protein>
<keyword evidence="3" id="KW-1185">Reference proteome</keyword>
<sequence>MRIDVIGRFQRLRSAIASYLAMGMLLGIFLAASSQSSFAIAAFARKYGLPCSACHDAWPKLNNFGQTFKDNGYQLMNDRDAPIWQNPSYWPVAFRITPNWDLENTGRVATDQAPNGQSVTTHGFNLSGLDILTAGTLNKDISFLLVPSADETGAFHFESAWVRFDNLFHSSWANLKVGKFELDNLISEKRGLTLSANGGSYQLYHFLPFGDSNPYQFGIGDNQMGIEFAGHSKNDYTRFSASLLSSNDGNVDVPYGSTYDGSFTFSTAFNAGSLGLQRIGAQAYIGQAPTYYLTSGGGDIPGTGKGNHGFSREAVFALLYFGKFDVTPLFGHGSESAYLANYVSTGGMPPVLPAGSRDPSWNNFMVESHYLFNPQFIMTYRYDAIYMTQQASTAYPDDAGNTTANTIAARYYPFMHSRAGFALHGEFSHLNQKHVFSTTTGTLQDVSYYSVFGGMDFIF</sequence>
<name>Q1IUL1_KORVE</name>
<dbReference type="AlphaFoldDB" id="Q1IUL1"/>
<keyword evidence="1" id="KW-0472">Membrane</keyword>
<dbReference type="HOGENOM" id="CLU_558610_0_0_0"/>
<dbReference type="KEGG" id="aba:Acid345_0434"/>
<organism evidence="2 3">
    <name type="scientific">Koribacter versatilis (strain Ellin345)</name>
    <dbReference type="NCBI Taxonomy" id="204669"/>
    <lineage>
        <taxon>Bacteria</taxon>
        <taxon>Pseudomonadati</taxon>
        <taxon>Acidobacteriota</taxon>
        <taxon>Terriglobia</taxon>
        <taxon>Terriglobales</taxon>
        <taxon>Candidatus Korobacteraceae</taxon>
        <taxon>Candidatus Korobacter</taxon>
    </lineage>
</organism>
<reference evidence="2 3" key="1">
    <citation type="journal article" date="2009" name="Appl. Environ. Microbiol.">
        <title>Three genomes from the phylum Acidobacteria provide insight into the lifestyles of these microorganisms in soils.</title>
        <authorList>
            <person name="Ward N.L."/>
            <person name="Challacombe J.F."/>
            <person name="Janssen P.H."/>
            <person name="Henrissat B."/>
            <person name="Coutinho P.M."/>
            <person name="Wu M."/>
            <person name="Xie G."/>
            <person name="Haft D.H."/>
            <person name="Sait M."/>
            <person name="Badger J."/>
            <person name="Barabote R.D."/>
            <person name="Bradley B."/>
            <person name="Brettin T.S."/>
            <person name="Brinkac L.M."/>
            <person name="Bruce D."/>
            <person name="Creasy T."/>
            <person name="Daugherty S.C."/>
            <person name="Davidsen T.M."/>
            <person name="DeBoy R.T."/>
            <person name="Detter J.C."/>
            <person name="Dodson R.J."/>
            <person name="Durkin A.S."/>
            <person name="Ganapathy A."/>
            <person name="Gwinn-Giglio M."/>
            <person name="Han C.S."/>
            <person name="Khouri H."/>
            <person name="Kiss H."/>
            <person name="Kothari S.P."/>
            <person name="Madupu R."/>
            <person name="Nelson K.E."/>
            <person name="Nelson W.C."/>
            <person name="Paulsen I."/>
            <person name="Penn K."/>
            <person name="Ren Q."/>
            <person name="Rosovitz M.J."/>
            <person name="Selengut J.D."/>
            <person name="Shrivastava S."/>
            <person name="Sullivan S.A."/>
            <person name="Tapia R."/>
            <person name="Thompson L.S."/>
            <person name="Watkins K.L."/>
            <person name="Yang Q."/>
            <person name="Yu C."/>
            <person name="Zafar N."/>
            <person name="Zhou L."/>
            <person name="Kuske C.R."/>
        </authorList>
    </citation>
    <scope>NUCLEOTIDE SEQUENCE [LARGE SCALE GENOMIC DNA]</scope>
    <source>
        <strain evidence="2 3">Ellin345</strain>
    </source>
</reference>
<evidence type="ECO:0000313" key="3">
    <source>
        <dbReference type="Proteomes" id="UP000002432"/>
    </source>
</evidence>
<dbReference type="STRING" id="204669.Acid345_0434"/>
<dbReference type="EnsemblBacteria" id="ABF39439">
    <property type="protein sequence ID" value="ABF39439"/>
    <property type="gene ID" value="Acid345_0434"/>
</dbReference>
<evidence type="ECO:0000256" key="1">
    <source>
        <dbReference type="SAM" id="Phobius"/>
    </source>
</evidence>
<dbReference type="EMBL" id="CP000360">
    <property type="protein sequence ID" value="ABF39439.1"/>
    <property type="molecule type" value="Genomic_DNA"/>
</dbReference>
<dbReference type="OrthoDB" id="1523345at2"/>
<keyword evidence="1" id="KW-1133">Transmembrane helix</keyword>
<dbReference type="Proteomes" id="UP000002432">
    <property type="component" value="Chromosome"/>
</dbReference>
<proteinExistence type="predicted"/>
<dbReference type="RefSeq" id="WP_011521241.1">
    <property type="nucleotide sequence ID" value="NC_008009.1"/>
</dbReference>
<accession>Q1IUL1</accession>
<evidence type="ECO:0000313" key="2">
    <source>
        <dbReference type="EMBL" id="ABF39439.1"/>
    </source>
</evidence>
<feature type="transmembrane region" description="Helical" evidence="1">
    <location>
        <begin position="12"/>
        <end position="32"/>
    </location>
</feature>
<dbReference type="eggNOG" id="COG3637">
    <property type="taxonomic scope" value="Bacteria"/>
</dbReference>